<evidence type="ECO:0000256" key="5">
    <source>
        <dbReference type="ARBA" id="ARBA00022840"/>
    </source>
</evidence>
<feature type="binding site" evidence="7">
    <location>
        <position position="276"/>
    </location>
    <ligand>
        <name>ATP</name>
        <dbReference type="ChEBI" id="CHEBI:30616"/>
    </ligand>
</feature>
<feature type="compositionally biased region" description="Polar residues" evidence="9">
    <location>
        <begin position="126"/>
        <end position="145"/>
    </location>
</feature>
<dbReference type="InterPro" id="IPR030616">
    <property type="entry name" value="Aur-like"/>
</dbReference>
<dbReference type="GO" id="GO:0032465">
    <property type="term" value="P:regulation of cytokinesis"/>
    <property type="evidence" value="ECO:0000318"/>
    <property type="project" value="GO_Central"/>
</dbReference>
<dbReference type="PANTHER" id="PTHR24350">
    <property type="entry name" value="SERINE/THREONINE-PROTEIN KINASE IAL-RELATED"/>
    <property type="match status" value="1"/>
</dbReference>
<dbReference type="EMBL" id="CM008978">
    <property type="protein sequence ID" value="PNW69969.1"/>
    <property type="molecule type" value="Genomic_DNA"/>
</dbReference>
<evidence type="ECO:0000313" key="12">
    <source>
        <dbReference type="Proteomes" id="UP000006906"/>
    </source>
</evidence>
<evidence type="ECO:0000256" key="9">
    <source>
        <dbReference type="SAM" id="MobiDB-lite"/>
    </source>
</evidence>
<feature type="binding site" evidence="7">
    <location>
        <position position="389"/>
    </location>
    <ligand>
        <name>ATP</name>
        <dbReference type="ChEBI" id="CHEBI:30616"/>
    </ligand>
</feature>
<evidence type="ECO:0000259" key="10">
    <source>
        <dbReference type="PROSITE" id="PS50011"/>
    </source>
</evidence>
<dbReference type="GO" id="GO:0005634">
    <property type="term" value="C:nucleus"/>
    <property type="evidence" value="ECO:0000318"/>
    <property type="project" value="GO_Central"/>
</dbReference>
<keyword evidence="2" id="KW-0808">Transferase</keyword>
<dbReference type="GO" id="GO:0007052">
    <property type="term" value="P:mitotic spindle organization"/>
    <property type="evidence" value="ECO:0000318"/>
    <property type="project" value="GO_Central"/>
</dbReference>
<dbReference type="ExpressionAtlas" id="A0A2K3CNV4">
    <property type="expression patterns" value="baseline and differential"/>
</dbReference>
<feature type="compositionally biased region" description="Low complexity" evidence="9">
    <location>
        <begin position="647"/>
        <end position="662"/>
    </location>
</feature>
<dbReference type="InParanoid" id="A0A2K3CNV4"/>
<accession>A0A2K3CNV4</accession>
<organism evidence="11 12">
    <name type="scientific">Chlamydomonas reinhardtii</name>
    <name type="common">Chlamydomonas smithii</name>
    <dbReference type="NCBI Taxonomy" id="3055"/>
    <lineage>
        <taxon>Eukaryota</taxon>
        <taxon>Viridiplantae</taxon>
        <taxon>Chlorophyta</taxon>
        <taxon>core chlorophytes</taxon>
        <taxon>Chlorophyceae</taxon>
        <taxon>CS clade</taxon>
        <taxon>Chlamydomonadales</taxon>
        <taxon>Chlamydomonadaceae</taxon>
        <taxon>Chlamydomonas</taxon>
    </lineage>
</organism>
<keyword evidence="1" id="KW-0723">Serine/threonine-protein kinase</keyword>
<dbReference type="Gene3D" id="1.10.510.10">
    <property type="entry name" value="Transferase(Phosphotransferase) domain 1"/>
    <property type="match status" value="1"/>
</dbReference>
<dbReference type="Gramene" id="PNW69969">
    <property type="protein sequence ID" value="PNW69969"/>
    <property type="gene ID" value="CHLRE_17g700133v5"/>
</dbReference>
<feature type="active site" description="Proton acceptor" evidence="6">
    <location>
        <position position="371"/>
    </location>
</feature>
<keyword evidence="3 7" id="KW-0547">Nucleotide-binding</keyword>
<feature type="region of interest" description="Disordered" evidence="9">
    <location>
        <begin position="1"/>
        <end position="209"/>
    </location>
</feature>
<evidence type="ECO:0000256" key="7">
    <source>
        <dbReference type="PIRSR" id="PIRSR630616-2"/>
    </source>
</evidence>
<sequence>MTQQSVEKSGKSATNGLQIVDEFQDDDEYEEEEDAGGDERPGEENGPDSAKAGKLAGWFKSLFKKDKAGKPSSKRSSASSSRNASTTQHAPQKAPSPAPSKPLSPSGDALKSPTPPAHPPPPASFRSKSQHSLAHASPNGTSATSPRFAPGKVSPTGEPQEPSTPTANGAPAAGGDAVLVSPASRSKSMSLKSELNRLRQSPLQHSKSFTELSQKARIIPKRGNEVLIVSPTVPPRMQRAEWSLRDYAVVEKMYKGYASSVYKAFCKRSGELVCLKAYDMAALCELNRFQIYREVQLHGKLAHGNVIGLYGAFQVDSQVVMVQEFADGGDLFTLLHRYGGRMPERQAVEMVLQPCLKVLLYLHEQGILHRDLKPENILFTRNMTFKLCDFGLAIDLRDERAVTRAGTLEYMAPEVLECPFKSRPIDNKDNERLHYTAAVDSWAVGVLAYELLVGRPPFEAPEREGVEDCIRKQVPRYPFGLSELARGFIATALQKDPELRPTMQEMLAHPFISGGKPAPAPAPRPATVVASAVAAAHHHHPHPQQQLRAAGSAINAAAAASAVAQVTSPGGGHALPAVTPKGGAAKAASRAIAAAGGMDDDDLGVGALANRMKSYTAGKAIAISHQALQANRHVHLPHVEHDNTTRAAAASAAAAAGPSGAHGSAGGGGGPHAPGSIHRDRPISPLAAEAMQQQGGGGGAPKLAALNPKLAATLGVGAAAGLVGRTASVSRIM</sequence>
<gene>
    <name evidence="11" type="ORF">CHLRE_17g700133v5</name>
</gene>
<dbReference type="KEGG" id="cre:CHLRE_17g700133v5"/>
<dbReference type="GeneID" id="66056891"/>
<keyword evidence="5 7" id="KW-0067">ATP-binding</keyword>
<dbReference type="GO" id="GO:0032133">
    <property type="term" value="C:chromosome passenger complex"/>
    <property type="evidence" value="ECO:0000318"/>
    <property type="project" value="GO_Central"/>
</dbReference>
<dbReference type="FunFam" id="1.10.510.10:FF:000813">
    <property type="entry name" value="Aurora-like kinase"/>
    <property type="match status" value="1"/>
</dbReference>
<dbReference type="GO" id="GO:0051233">
    <property type="term" value="C:spindle midzone"/>
    <property type="evidence" value="ECO:0000318"/>
    <property type="project" value="GO_Central"/>
</dbReference>
<feature type="region of interest" description="Disordered" evidence="9">
    <location>
        <begin position="643"/>
        <end position="680"/>
    </location>
</feature>
<dbReference type="STRING" id="3055.A0A2K3CNV4"/>
<dbReference type="InterPro" id="IPR011009">
    <property type="entry name" value="Kinase-like_dom_sf"/>
</dbReference>
<reference evidence="11 12" key="1">
    <citation type="journal article" date="2007" name="Science">
        <title>The Chlamydomonas genome reveals the evolution of key animal and plant functions.</title>
        <authorList>
            <person name="Merchant S.S."/>
            <person name="Prochnik S.E."/>
            <person name="Vallon O."/>
            <person name="Harris E.H."/>
            <person name="Karpowicz S.J."/>
            <person name="Witman G.B."/>
            <person name="Terry A."/>
            <person name="Salamov A."/>
            <person name="Fritz-Laylin L.K."/>
            <person name="Marechal-Drouard L."/>
            <person name="Marshall W.F."/>
            <person name="Qu L.H."/>
            <person name="Nelson D.R."/>
            <person name="Sanderfoot A.A."/>
            <person name="Spalding M.H."/>
            <person name="Kapitonov V.V."/>
            <person name="Ren Q."/>
            <person name="Ferris P."/>
            <person name="Lindquist E."/>
            <person name="Shapiro H."/>
            <person name="Lucas S.M."/>
            <person name="Grimwood J."/>
            <person name="Schmutz J."/>
            <person name="Cardol P."/>
            <person name="Cerutti H."/>
            <person name="Chanfreau G."/>
            <person name="Chen C.L."/>
            <person name="Cognat V."/>
            <person name="Croft M.T."/>
            <person name="Dent R."/>
            <person name="Dutcher S."/>
            <person name="Fernandez E."/>
            <person name="Fukuzawa H."/>
            <person name="Gonzalez-Ballester D."/>
            <person name="Gonzalez-Halphen D."/>
            <person name="Hallmann A."/>
            <person name="Hanikenne M."/>
            <person name="Hippler M."/>
            <person name="Inwood W."/>
            <person name="Jabbari K."/>
            <person name="Kalanon M."/>
            <person name="Kuras R."/>
            <person name="Lefebvre P.A."/>
            <person name="Lemaire S.D."/>
            <person name="Lobanov A.V."/>
            <person name="Lohr M."/>
            <person name="Manuell A."/>
            <person name="Meier I."/>
            <person name="Mets L."/>
            <person name="Mittag M."/>
            <person name="Mittelmeier T."/>
            <person name="Moroney J.V."/>
            <person name="Moseley J."/>
            <person name="Napoli C."/>
            <person name="Nedelcu A.M."/>
            <person name="Niyogi K."/>
            <person name="Novoselov S.V."/>
            <person name="Paulsen I.T."/>
            <person name="Pazour G."/>
            <person name="Purton S."/>
            <person name="Ral J.P."/>
            <person name="Riano-Pachon D.M."/>
            <person name="Riekhof W."/>
            <person name="Rymarquis L."/>
            <person name="Schroda M."/>
            <person name="Stern D."/>
            <person name="Umen J."/>
            <person name="Willows R."/>
            <person name="Wilson N."/>
            <person name="Zimmer S.L."/>
            <person name="Allmer J."/>
            <person name="Balk J."/>
            <person name="Bisova K."/>
            <person name="Chen C.J."/>
            <person name="Elias M."/>
            <person name="Gendler K."/>
            <person name="Hauser C."/>
            <person name="Lamb M.R."/>
            <person name="Ledford H."/>
            <person name="Long J.C."/>
            <person name="Minagawa J."/>
            <person name="Page M.D."/>
            <person name="Pan J."/>
            <person name="Pootakham W."/>
            <person name="Roje S."/>
            <person name="Rose A."/>
            <person name="Stahlberg E."/>
            <person name="Terauchi A.M."/>
            <person name="Yang P."/>
            <person name="Ball S."/>
            <person name="Bowler C."/>
            <person name="Dieckmann C.L."/>
            <person name="Gladyshev V.N."/>
            <person name="Green P."/>
            <person name="Jorgensen R."/>
            <person name="Mayfield S."/>
            <person name="Mueller-Roeber B."/>
            <person name="Rajamani S."/>
            <person name="Sayre R.T."/>
            <person name="Brokstein P."/>
            <person name="Dubchak I."/>
            <person name="Goodstein D."/>
            <person name="Hornick L."/>
            <person name="Huang Y.W."/>
            <person name="Jhaveri J."/>
            <person name="Luo Y."/>
            <person name="Martinez D."/>
            <person name="Ngau W.C."/>
            <person name="Otillar B."/>
            <person name="Poliakov A."/>
            <person name="Porter A."/>
            <person name="Szajkowski L."/>
            <person name="Werner G."/>
            <person name="Zhou K."/>
            <person name="Grigoriev I.V."/>
            <person name="Rokhsar D.S."/>
            <person name="Grossman A.R."/>
        </authorList>
    </citation>
    <scope>NUCLEOTIDE SEQUENCE [LARGE SCALE GENOMIC DNA]</scope>
    <source>
        <strain evidence="12">CC-503</strain>
    </source>
</reference>
<protein>
    <recommendedName>
        <fullName evidence="10">Protein kinase domain-containing protein</fullName>
    </recommendedName>
</protein>
<dbReference type="GO" id="GO:0005524">
    <property type="term" value="F:ATP binding"/>
    <property type="evidence" value="ECO:0007669"/>
    <property type="project" value="UniProtKB-KW"/>
</dbReference>
<dbReference type="InterPro" id="IPR008271">
    <property type="entry name" value="Ser/Thr_kinase_AS"/>
</dbReference>
<dbReference type="GO" id="GO:0005876">
    <property type="term" value="C:spindle microtubule"/>
    <property type="evidence" value="ECO:0000318"/>
    <property type="project" value="GO_Central"/>
</dbReference>
<feature type="compositionally biased region" description="Acidic residues" evidence="9">
    <location>
        <begin position="22"/>
        <end position="36"/>
    </location>
</feature>
<evidence type="ECO:0000256" key="6">
    <source>
        <dbReference type="PIRSR" id="PIRSR630616-1"/>
    </source>
</evidence>
<dbReference type="AlphaFoldDB" id="A0A2K3CNV4"/>
<evidence type="ECO:0000256" key="3">
    <source>
        <dbReference type="ARBA" id="ARBA00022741"/>
    </source>
</evidence>
<feature type="compositionally biased region" description="Polar residues" evidence="9">
    <location>
        <begin position="1"/>
        <end position="17"/>
    </location>
</feature>
<dbReference type="OrthoDB" id="40902at2759"/>
<dbReference type="GO" id="GO:0004674">
    <property type="term" value="F:protein serine/threonine kinase activity"/>
    <property type="evidence" value="ECO:0007669"/>
    <property type="project" value="UniProtKB-KW"/>
</dbReference>
<feature type="compositionally biased region" description="Pro residues" evidence="9">
    <location>
        <begin position="113"/>
        <end position="123"/>
    </location>
</feature>
<keyword evidence="12" id="KW-1185">Reference proteome</keyword>
<evidence type="ECO:0000256" key="8">
    <source>
        <dbReference type="PIRSR" id="PIRSR630616-3"/>
    </source>
</evidence>
<dbReference type="PROSITE" id="PS50011">
    <property type="entry name" value="PROTEIN_KINASE_DOM"/>
    <property type="match status" value="1"/>
</dbReference>
<keyword evidence="4" id="KW-0418">Kinase</keyword>
<dbReference type="PROSITE" id="PS00108">
    <property type="entry name" value="PROTEIN_KINASE_ST"/>
    <property type="match status" value="1"/>
</dbReference>
<evidence type="ECO:0000313" key="11">
    <source>
        <dbReference type="EMBL" id="PNW69969.1"/>
    </source>
</evidence>
<feature type="compositionally biased region" description="Low complexity" evidence="9">
    <location>
        <begin position="167"/>
        <end position="177"/>
    </location>
</feature>
<dbReference type="InterPro" id="IPR000719">
    <property type="entry name" value="Prot_kinase_dom"/>
</dbReference>
<dbReference type="SMART" id="SM00220">
    <property type="entry name" value="S_TKc"/>
    <property type="match status" value="1"/>
</dbReference>
<dbReference type="Pfam" id="PF00069">
    <property type="entry name" value="Pkinase"/>
    <property type="match status" value="1"/>
</dbReference>
<feature type="cross-link" description="Glycyl lysine isopeptide (Lys-Gly) (interchain with G-Cter in SUMO2)" evidence="8">
    <location>
        <position position="373"/>
    </location>
</feature>
<feature type="compositionally biased region" description="Gly residues" evidence="9">
    <location>
        <begin position="663"/>
        <end position="672"/>
    </location>
</feature>
<feature type="domain" description="Protein kinase" evidence="10">
    <location>
        <begin position="247"/>
        <end position="512"/>
    </location>
</feature>
<feature type="binding site" evidence="7">
    <location>
        <begin position="324"/>
        <end position="326"/>
    </location>
    <ligand>
        <name>ATP</name>
        <dbReference type="ChEBI" id="CHEBI:30616"/>
    </ligand>
</feature>
<proteinExistence type="predicted"/>
<dbReference type="Proteomes" id="UP000006906">
    <property type="component" value="Chromosome 17"/>
</dbReference>
<dbReference type="SUPFAM" id="SSF56112">
    <property type="entry name" value="Protein kinase-like (PK-like)"/>
    <property type="match status" value="1"/>
</dbReference>
<feature type="binding site" evidence="7">
    <location>
        <begin position="375"/>
        <end position="376"/>
    </location>
    <ligand>
        <name>ATP</name>
        <dbReference type="ChEBI" id="CHEBI:30616"/>
    </ligand>
</feature>
<name>A0A2K3CNV4_CHLRE</name>
<dbReference type="RefSeq" id="XP_042914359.1">
    <property type="nucleotide sequence ID" value="XM_043071900.1"/>
</dbReference>
<feature type="compositionally biased region" description="Low complexity" evidence="9">
    <location>
        <begin position="74"/>
        <end position="93"/>
    </location>
</feature>
<feature type="compositionally biased region" description="Polar residues" evidence="9">
    <location>
        <begin position="183"/>
        <end position="209"/>
    </location>
</feature>
<evidence type="ECO:0000256" key="4">
    <source>
        <dbReference type="ARBA" id="ARBA00022777"/>
    </source>
</evidence>
<evidence type="ECO:0000256" key="2">
    <source>
        <dbReference type="ARBA" id="ARBA00022679"/>
    </source>
</evidence>
<evidence type="ECO:0000256" key="1">
    <source>
        <dbReference type="ARBA" id="ARBA00022527"/>
    </source>
</evidence>